<dbReference type="Gene3D" id="3.40.50.360">
    <property type="match status" value="1"/>
</dbReference>
<reference evidence="2" key="1">
    <citation type="journal article" date="2014" name="Int. J. Syst. Evol. Microbiol.">
        <title>Complete genome sequence of Corynebacterium casei LMG S-19264T (=DSM 44701T), isolated from a smear-ripened cheese.</title>
        <authorList>
            <consortium name="US DOE Joint Genome Institute (JGI-PGF)"/>
            <person name="Walter F."/>
            <person name="Albersmeier A."/>
            <person name="Kalinowski J."/>
            <person name="Ruckert C."/>
        </authorList>
    </citation>
    <scope>NUCLEOTIDE SEQUENCE</scope>
    <source>
        <strain evidence="2">CGMCC 1.16548</strain>
    </source>
</reference>
<evidence type="ECO:0000259" key="1">
    <source>
        <dbReference type="Pfam" id="PF03358"/>
    </source>
</evidence>
<dbReference type="AlphaFoldDB" id="A0A8J3M2X8"/>
<protein>
    <submittedName>
        <fullName evidence="2">FMN reductase</fullName>
    </submittedName>
</protein>
<keyword evidence="3" id="KW-1185">Reference proteome</keyword>
<dbReference type="InterPro" id="IPR005025">
    <property type="entry name" value="FMN_Rdtase-like_dom"/>
</dbReference>
<dbReference type="Pfam" id="PF03358">
    <property type="entry name" value="FMN_red"/>
    <property type="match status" value="1"/>
</dbReference>
<dbReference type="GO" id="GO:0016491">
    <property type="term" value="F:oxidoreductase activity"/>
    <property type="evidence" value="ECO:0007669"/>
    <property type="project" value="InterPro"/>
</dbReference>
<evidence type="ECO:0000313" key="2">
    <source>
        <dbReference type="EMBL" id="GHF25689.1"/>
    </source>
</evidence>
<comment type="caution">
    <text evidence="2">The sequence shown here is derived from an EMBL/GenBank/DDBJ whole genome shotgun (WGS) entry which is preliminary data.</text>
</comment>
<reference evidence="2" key="2">
    <citation type="submission" date="2020-09" db="EMBL/GenBank/DDBJ databases">
        <authorList>
            <person name="Sun Q."/>
            <person name="Zhou Y."/>
        </authorList>
    </citation>
    <scope>NUCLEOTIDE SEQUENCE</scope>
    <source>
        <strain evidence="2">CGMCC 1.16548</strain>
    </source>
</reference>
<dbReference type="InterPro" id="IPR050712">
    <property type="entry name" value="NAD(P)H-dep_reductase"/>
</dbReference>
<proteinExistence type="predicted"/>
<name>A0A8J3M2X8_9MICO</name>
<evidence type="ECO:0000313" key="3">
    <source>
        <dbReference type="Proteomes" id="UP000617531"/>
    </source>
</evidence>
<dbReference type="GO" id="GO:0010181">
    <property type="term" value="F:FMN binding"/>
    <property type="evidence" value="ECO:0007669"/>
    <property type="project" value="TreeGrafter"/>
</dbReference>
<dbReference type="SUPFAM" id="SSF52218">
    <property type="entry name" value="Flavoproteins"/>
    <property type="match status" value="1"/>
</dbReference>
<sequence>MLEQATARGDAAYELLDLADFALPHLDEPMPPSMGRYEFEHTKKWSDTIDDFDGFVFVTPEYNRAPSGVLKNALDYLYAEWNDKAAGIVSYGAAASGLRAAEALRLILGELQIADVRQSVGLSLIHDFENFTTFTPGPQHAQHLGVQLDQLVAWSTALRGVRSTKAALAAA</sequence>
<accession>A0A8J3M2X8</accession>
<gene>
    <name evidence="2" type="ORF">GCM10011600_28360</name>
</gene>
<dbReference type="GO" id="GO:0005829">
    <property type="term" value="C:cytosol"/>
    <property type="evidence" value="ECO:0007669"/>
    <property type="project" value="TreeGrafter"/>
</dbReference>
<dbReference type="PANTHER" id="PTHR30543">
    <property type="entry name" value="CHROMATE REDUCTASE"/>
    <property type="match status" value="1"/>
</dbReference>
<dbReference type="PANTHER" id="PTHR30543:SF21">
    <property type="entry name" value="NAD(P)H-DEPENDENT FMN REDUCTASE LOT6"/>
    <property type="match status" value="1"/>
</dbReference>
<dbReference type="EMBL" id="BNAI01000010">
    <property type="protein sequence ID" value="GHF25689.1"/>
    <property type="molecule type" value="Genomic_DNA"/>
</dbReference>
<dbReference type="InterPro" id="IPR029039">
    <property type="entry name" value="Flavoprotein-like_sf"/>
</dbReference>
<feature type="domain" description="NADPH-dependent FMN reductase-like" evidence="1">
    <location>
        <begin position="3"/>
        <end position="123"/>
    </location>
</feature>
<organism evidence="2 3">
    <name type="scientific">Pseudolysinimonas yzui</name>
    <dbReference type="NCBI Taxonomy" id="2708254"/>
    <lineage>
        <taxon>Bacteria</taxon>
        <taxon>Bacillati</taxon>
        <taxon>Actinomycetota</taxon>
        <taxon>Actinomycetes</taxon>
        <taxon>Micrococcales</taxon>
        <taxon>Microbacteriaceae</taxon>
        <taxon>Pseudolysinimonas</taxon>
    </lineage>
</organism>
<dbReference type="Proteomes" id="UP000617531">
    <property type="component" value="Unassembled WGS sequence"/>
</dbReference>